<dbReference type="CDD" id="cd00317">
    <property type="entry name" value="cyclophilin"/>
    <property type="match status" value="1"/>
</dbReference>
<dbReference type="EMBL" id="CP080507">
    <property type="protein sequence ID" value="QYM79490.1"/>
    <property type="molecule type" value="Genomic_DNA"/>
</dbReference>
<dbReference type="RefSeq" id="WP_220163428.1">
    <property type="nucleotide sequence ID" value="NZ_CP080507.1"/>
</dbReference>
<keyword evidence="5" id="KW-0732">Signal</keyword>
<protein>
    <recommendedName>
        <fullName evidence="2">peptidylprolyl isomerase</fullName>
        <ecNumber evidence="2">5.2.1.8</ecNumber>
    </recommendedName>
</protein>
<evidence type="ECO:0000313" key="8">
    <source>
        <dbReference type="Proteomes" id="UP000825051"/>
    </source>
</evidence>
<sequence length="375" mass="40403">MKLPTALGLFALCFAATLPAAEPPPDGLYADIATPRGVITAELFFQQAPLTVANFVGLAEGTLGPAPRKPFYDGLLFHRVVPGFVIQAGDPLGTGEGGPGYAFPDEFVPGLRHDAAGILSMANDGPDTNGSQFFITLAPVNRLNYLHSVFGRVVSGAYVLPRIQPRDKIYAVRIRRVGAAADAFRVTEASFAALVARAKPYPAEKTPGPSAPFDDPDHLLPTDPPRAQAFNYKLANFERATGHRVRARLFAKYTPDTPAQRPGNFIHKIAEQLHVERDGLLAVYFADIDKWALWIGDDLVTRFVGQPGTAQQFTKSGAFHEAKQAFIAQARAAADAAFAAQKKAASADSPVPPAQHLKLETDAMLDGLIFFFEKP</sequence>
<dbReference type="GO" id="GO:0003755">
    <property type="term" value="F:peptidyl-prolyl cis-trans isomerase activity"/>
    <property type="evidence" value="ECO:0007669"/>
    <property type="project" value="UniProtKB-KW"/>
</dbReference>
<evidence type="ECO:0000256" key="5">
    <source>
        <dbReference type="SAM" id="SignalP"/>
    </source>
</evidence>
<dbReference type="PRINTS" id="PR00153">
    <property type="entry name" value="CSAPPISMRASE"/>
</dbReference>
<evidence type="ECO:0000256" key="4">
    <source>
        <dbReference type="ARBA" id="ARBA00023235"/>
    </source>
</evidence>
<feature type="chain" id="PRO_5034929786" description="peptidylprolyl isomerase" evidence="5">
    <location>
        <begin position="21"/>
        <end position="375"/>
    </location>
</feature>
<comment type="similarity">
    <text evidence="1">Belongs to the cyclophilin-type PPIase family.</text>
</comment>
<proteinExistence type="inferred from homology"/>
<dbReference type="PROSITE" id="PS00170">
    <property type="entry name" value="CSA_PPIASE_1"/>
    <property type="match status" value="1"/>
</dbReference>
<evidence type="ECO:0000256" key="2">
    <source>
        <dbReference type="ARBA" id="ARBA00013194"/>
    </source>
</evidence>
<dbReference type="SUPFAM" id="SSF50891">
    <property type="entry name" value="Cyclophilin-like"/>
    <property type="match status" value="1"/>
</dbReference>
<dbReference type="InterPro" id="IPR002130">
    <property type="entry name" value="Cyclophilin-type_PPIase_dom"/>
</dbReference>
<dbReference type="PROSITE" id="PS50072">
    <property type="entry name" value="CSA_PPIASE_2"/>
    <property type="match status" value="1"/>
</dbReference>
<feature type="domain" description="PPIase cyclophilin-type" evidence="6">
    <location>
        <begin position="34"/>
        <end position="164"/>
    </location>
</feature>
<dbReference type="InterPro" id="IPR044666">
    <property type="entry name" value="Cyclophilin_A-like"/>
</dbReference>
<keyword evidence="8" id="KW-1185">Reference proteome</keyword>
<dbReference type="KEGG" id="ole:K0B96_02420"/>
<feature type="signal peptide" evidence="5">
    <location>
        <begin position="1"/>
        <end position="20"/>
    </location>
</feature>
<evidence type="ECO:0000313" key="7">
    <source>
        <dbReference type="EMBL" id="QYM79490.1"/>
    </source>
</evidence>
<evidence type="ECO:0000259" key="6">
    <source>
        <dbReference type="PROSITE" id="PS50072"/>
    </source>
</evidence>
<dbReference type="AlphaFoldDB" id="A0A8F9TWM5"/>
<dbReference type="PANTHER" id="PTHR45625">
    <property type="entry name" value="PEPTIDYL-PROLYL CIS-TRANS ISOMERASE-RELATED"/>
    <property type="match status" value="1"/>
</dbReference>
<keyword evidence="3" id="KW-0697">Rotamase</keyword>
<dbReference type="InterPro" id="IPR029000">
    <property type="entry name" value="Cyclophilin-like_dom_sf"/>
</dbReference>
<evidence type="ECO:0000256" key="3">
    <source>
        <dbReference type="ARBA" id="ARBA00023110"/>
    </source>
</evidence>
<dbReference type="Pfam" id="PF00160">
    <property type="entry name" value="Pro_isomerase"/>
    <property type="match status" value="1"/>
</dbReference>
<name>A0A8F9TWM5_9BACT</name>
<dbReference type="Gene3D" id="2.40.100.10">
    <property type="entry name" value="Cyclophilin-like"/>
    <property type="match status" value="1"/>
</dbReference>
<dbReference type="InterPro" id="IPR020892">
    <property type="entry name" value="Cyclophilin-type_PPIase_CS"/>
</dbReference>
<dbReference type="Proteomes" id="UP000825051">
    <property type="component" value="Chromosome"/>
</dbReference>
<accession>A0A8F9TWM5</accession>
<dbReference type="PANTHER" id="PTHR45625:SF4">
    <property type="entry name" value="PEPTIDYLPROLYL ISOMERASE DOMAIN AND WD REPEAT-CONTAINING PROTEIN 1"/>
    <property type="match status" value="1"/>
</dbReference>
<gene>
    <name evidence="7" type="ORF">K0B96_02420</name>
</gene>
<keyword evidence="4 7" id="KW-0413">Isomerase</keyword>
<dbReference type="EC" id="5.2.1.8" evidence="2"/>
<reference evidence="7" key="1">
    <citation type="submission" date="2021-08" db="EMBL/GenBank/DDBJ databases">
        <title>Genome of a novel bacterium of the phylum Verrucomicrobia, Oleiharenicola sp. KSB-15.</title>
        <authorList>
            <person name="Chung J.-H."/>
            <person name="Ahn J.-H."/>
            <person name="Yoon Y."/>
            <person name="Kim D.-Y."/>
            <person name="An S.-H."/>
            <person name="Park I."/>
            <person name="Yeon J."/>
        </authorList>
    </citation>
    <scope>NUCLEOTIDE SEQUENCE</scope>
    <source>
        <strain evidence="7">KSB-15</strain>
    </source>
</reference>
<dbReference type="GO" id="GO:0006457">
    <property type="term" value="P:protein folding"/>
    <property type="evidence" value="ECO:0007669"/>
    <property type="project" value="InterPro"/>
</dbReference>
<evidence type="ECO:0000256" key="1">
    <source>
        <dbReference type="ARBA" id="ARBA00007365"/>
    </source>
</evidence>
<organism evidence="7 8">
    <name type="scientific">Horticoccus luteus</name>
    <dbReference type="NCBI Taxonomy" id="2862869"/>
    <lineage>
        <taxon>Bacteria</taxon>
        <taxon>Pseudomonadati</taxon>
        <taxon>Verrucomicrobiota</taxon>
        <taxon>Opitutia</taxon>
        <taxon>Opitutales</taxon>
        <taxon>Opitutaceae</taxon>
        <taxon>Horticoccus</taxon>
    </lineage>
</organism>